<evidence type="ECO:0000313" key="2">
    <source>
        <dbReference type="EMBL" id="ADY47584.1"/>
    </source>
</evidence>
<evidence type="ECO:0000256" key="1">
    <source>
        <dbReference type="SAM" id="MobiDB-lite"/>
    </source>
</evidence>
<dbReference type="PANTHER" id="PTHR37973">
    <property type="entry name" value="CHONDROITIN PROTEOGLYCAN 3"/>
    <property type="match status" value="1"/>
</dbReference>
<reference evidence="2" key="1">
    <citation type="journal article" date="2011" name="Genome Res.">
        <title>Deep small RNA sequencing from the nematode Ascaris reveals conservation, functional diversification, and novel developmental profiles.</title>
        <authorList>
            <person name="Wang J."/>
            <person name="Czech B."/>
            <person name="Crunk A."/>
            <person name="Wallace A."/>
            <person name="Mitreva M."/>
            <person name="Hannon G.J."/>
            <person name="Davis R.E."/>
        </authorList>
    </citation>
    <scope>NUCLEOTIDE SEQUENCE</scope>
</reference>
<dbReference type="EMBL" id="JI176724">
    <property type="protein sequence ID" value="ADY47584.1"/>
    <property type="molecule type" value="mRNA"/>
</dbReference>
<dbReference type="InterPro" id="IPR039260">
    <property type="entry name" value="Cpg-3"/>
</dbReference>
<organism evidence="2">
    <name type="scientific">Ascaris suum</name>
    <name type="common">Pig roundworm</name>
    <name type="synonym">Ascaris lumbricoides</name>
    <dbReference type="NCBI Taxonomy" id="6253"/>
    <lineage>
        <taxon>Eukaryota</taxon>
        <taxon>Metazoa</taxon>
        <taxon>Ecdysozoa</taxon>
        <taxon>Nematoda</taxon>
        <taxon>Chromadorea</taxon>
        <taxon>Rhabditida</taxon>
        <taxon>Spirurina</taxon>
        <taxon>Ascaridomorpha</taxon>
        <taxon>Ascaridoidea</taxon>
        <taxon>Ascarididae</taxon>
        <taxon>Ascaris</taxon>
    </lineage>
</organism>
<protein>
    <submittedName>
        <fullName evidence="2">Chondroitin proteoglycan 3</fullName>
    </submittedName>
</protein>
<name>F1LBT0_ASCSU</name>
<feature type="region of interest" description="Disordered" evidence="1">
    <location>
        <begin position="47"/>
        <end position="67"/>
    </location>
</feature>
<dbReference type="AlphaFoldDB" id="F1LBT0"/>
<sequence>MLLRAIPHNIIRLFGGFGLNLARLNYTSVILLYICIFAGDLAESEWDEGSASGQDGEEFREGEQSSNNNSQVVLLIVQPPPKKVSFTQAEAHITKWEVERTNSTPTNSTQDTRSSDMVTKDVATECVSGRNCFGDSDCATGRCLGIAVGKCNCGVCLTFVSCEDDAACGGLRGACDNQTKYCDCDKGFRANGFQTIFDAARLLCNVKDCKDRDTCYGLPCNPGFCSC</sequence>
<proteinExistence type="evidence at transcript level"/>
<dbReference type="PANTHER" id="PTHR37973:SF1">
    <property type="entry name" value="DICKKOPF_N DOMAIN-CONTAINING PROTEIN"/>
    <property type="match status" value="1"/>
</dbReference>
<accession>F1LBT0</accession>